<dbReference type="Proteomes" id="UP000287651">
    <property type="component" value="Unassembled WGS sequence"/>
</dbReference>
<evidence type="ECO:0000313" key="1">
    <source>
        <dbReference type="EMBL" id="RRT43060.1"/>
    </source>
</evidence>
<reference evidence="1 2" key="1">
    <citation type="journal article" date="2014" name="Agronomy (Basel)">
        <title>A Draft Genome Sequence for Ensete ventricosum, the Drought-Tolerant Tree Against Hunger.</title>
        <authorList>
            <person name="Harrison J."/>
            <person name="Moore K.A."/>
            <person name="Paszkiewicz K."/>
            <person name="Jones T."/>
            <person name="Grant M."/>
            <person name="Ambacheew D."/>
            <person name="Muzemil S."/>
            <person name="Studholme D.J."/>
        </authorList>
    </citation>
    <scope>NUCLEOTIDE SEQUENCE [LARGE SCALE GENOMIC DNA]</scope>
</reference>
<organism evidence="1 2">
    <name type="scientific">Ensete ventricosum</name>
    <name type="common">Abyssinian banana</name>
    <name type="synonym">Musa ensete</name>
    <dbReference type="NCBI Taxonomy" id="4639"/>
    <lineage>
        <taxon>Eukaryota</taxon>
        <taxon>Viridiplantae</taxon>
        <taxon>Streptophyta</taxon>
        <taxon>Embryophyta</taxon>
        <taxon>Tracheophyta</taxon>
        <taxon>Spermatophyta</taxon>
        <taxon>Magnoliopsida</taxon>
        <taxon>Liliopsida</taxon>
        <taxon>Zingiberales</taxon>
        <taxon>Musaceae</taxon>
        <taxon>Ensete</taxon>
    </lineage>
</organism>
<comment type="caution">
    <text evidence="1">The sequence shown here is derived from an EMBL/GenBank/DDBJ whole genome shotgun (WGS) entry which is preliminary data.</text>
</comment>
<gene>
    <name evidence="1" type="ORF">B296_00045174</name>
</gene>
<dbReference type="InterPro" id="IPR038971">
    <property type="entry name" value="SMR11/SMR16"/>
</dbReference>
<dbReference type="PANTHER" id="PTHR36310">
    <property type="entry name" value="CYCLIN-DEPENDENT PROTEIN KINASE INHIBITOR SMR11"/>
    <property type="match status" value="1"/>
</dbReference>
<dbReference type="PANTHER" id="PTHR36310:SF1">
    <property type="entry name" value="CYCLIN-DEPENDENT PROTEIN KINASE INHIBITOR SMR11"/>
    <property type="match status" value="1"/>
</dbReference>
<accession>A0A426XUA6</accession>
<dbReference type="AlphaFoldDB" id="A0A426XUA6"/>
<sequence length="237" mass="25892">MAMEGQRDTKNTALIPSVRTLADSKLGGDHYSGSASLELYRGSLIQIAAQSSSTFPSVAKTTRSRPLHHPASNFEKIKPGGADVCFSKPASAPCCQTCDATFRPLPSPGRGIDPDLLLWPEEPKKKMLKGTQVPPGRQLNFNDCGDSNEQVKHNVAEDAVEEDHLLELFFRSFLEPIVLNRIPATSVKNSRLHGDTSECLKTPIPLPLLTGVELVGIDCCLLLLMIWAFNWHSFPAS</sequence>
<name>A0A426XUA6_ENSVE</name>
<evidence type="ECO:0000313" key="2">
    <source>
        <dbReference type="Proteomes" id="UP000287651"/>
    </source>
</evidence>
<proteinExistence type="predicted"/>
<dbReference type="EMBL" id="AMZH03017398">
    <property type="protein sequence ID" value="RRT43060.1"/>
    <property type="molecule type" value="Genomic_DNA"/>
</dbReference>
<protein>
    <submittedName>
        <fullName evidence="1">Uncharacterized protein</fullName>
    </submittedName>
</protein>